<evidence type="ECO:0000313" key="2">
    <source>
        <dbReference type="Proteomes" id="UP000650466"/>
    </source>
</evidence>
<gene>
    <name evidence="1" type="ORF">ICC18_30225</name>
</gene>
<dbReference type="Pfam" id="PF05212">
    <property type="entry name" value="DUF707"/>
    <property type="match status" value="1"/>
</dbReference>
<protein>
    <submittedName>
        <fullName evidence="1">DUF707 domain-containing protein</fullName>
    </submittedName>
</protein>
<dbReference type="InterPro" id="IPR007877">
    <property type="entry name" value="DUF707"/>
</dbReference>
<sequence>MDDVYTLKPFKDTGKRFLVIARVRDDSLHKEWIKPSKYKNFDLYLEYYGDGGSDFRSDCDFYSEGKETKWPRIYKIIQKYREHIFKYDAVWIPDDDISVDCKTIHNMFKTFMKYELSLAQPALTMDSFYSHKITRQQKKYVLRYTSFIEVMVPIFSNKALQKCWKSFKLSQSGWGLDNIWPKFLAFPNNKIAIIDKTPVKHTRPVGGGTLYQDIQGSSYDELHRIRKQYNVKNLFITYGKVWDKKQAK</sequence>
<name>A0A926KY91_9BACL</name>
<reference evidence="1" key="1">
    <citation type="submission" date="2020-09" db="EMBL/GenBank/DDBJ databases">
        <title>Draft Genome Sequence of Paenibacillus sp. WST5.</title>
        <authorList>
            <person name="Bao Z."/>
        </authorList>
    </citation>
    <scope>NUCLEOTIDE SEQUENCE</scope>
    <source>
        <strain evidence="1">WST5</strain>
    </source>
</reference>
<dbReference type="AlphaFoldDB" id="A0A926KY91"/>
<dbReference type="RefSeq" id="WP_188178102.1">
    <property type="nucleotide sequence ID" value="NZ_JACVVD010000018.1"/>
</dbReference>
<accession>A0A926KY91</accession>
<dbReference type="Proteomes" id="UP000650466">
    <property type="component" value="Unassembled WGS sequence"/>
</dbReference>
<keyword evidence="2" id="KW-1185">Reference proteome</keyword>
<organism evidence="1 2">
    <name type="scientific">Paenibacillus sedimenti</name>
    <dbReference type="NCBI Taxonomy" id="2770274"/>
    <lineage>
        <taxon>Bacteria</taxon>
        <taxon>Bacillati</taxon>
        <taxon>Bacillota</taxon>
        <taxon>Bacilli</taxon>
        <taxon>Bacillales</taxon>
        <taxon>Paenibacillaceae</taxon>
        <taxon>Paenibacillus</taxon>
    </lineage>
</organism>
<comment type="caution">
    <text evidence="1">The sequence shown here is derived from an EMBL/GenBank/DDBJ whole genome shotgun (WGS) entry which is preliminary data.</text>
</comment>
<evidence type="ECO:0000313" key="1">
    <source>
        <dbReference type="EMBL" id="MBD0384329.1"/>
    </source>
</evidence>
<proteinExistence type="predicted"/>
<dbReference type="EMBL" id="JACVVD010000018">
    <property type="protein sequence ID" value="MBD0384329.1"/>
    <property type="molecule type" value="Genomic_DNA"/>
</dbReference>